<protein>
    <submittedName>
        <fullName evidence="2">Uncharacterized protein</fullName>
    </submittedName>
</protein>
<keyword evidence="3" id="KW-1185">Reference proteome</keyword>
<dbReference type="AlphaFoldDB" id="A0AAN5D8N4"/>
<feature type="coiled-coil region" evidence="1">
    <location>
        <begin position="19"/>
        <end position="105"/>
    </location>
</feature>
<organism evidence="2 3">
    <name type="scientific">Pristionchus mayeri</name>
    <dbReference type="NCBI Taxonomy" id="1317129"/>
    <lineage>
        <taxon>Eukaryota</taxon>
        <taxon>Metazoa</taxon>
        <taxon>Ecdysozoa</taxon>
        <taxon>Nematoda</taxon>
        <taxon>Chromadorea</taxon>
        <taxon>Rhabditida</taxon>
        <taxon>Rhabditina</taxon>
        <taxon>Diplogasteromorpha</taxon>
        <taxon>Diplogasteroidea</taxon>
        <taxon>Neodiplogasteridae</taxon>
        <taxon>Pristionchus</taxon>
    </lineage>
</organism>
<evidence type="ECO:0000256" key="1">
    <source>
        <dbReference type="SAM" id="Coils"/>
    </source>
</evidence>
<name>A0AAN5D8N4_9BILA</name>
<evidence type="ECO:0000313" key="2">
    <source>
        <dbReference type="EMBL" id="GMR58070.1"/>
    </source>
</evidence>
<comment type="caution">
    <text evidence="2">The sequence shown here is derived from an EMBL/GenBank/DDBJ whole genome shotgun (WGS) entry which is preliminary data.</text>
</comment>
<feature type="non-terminal residue" evidence="2">
    <location>
        <position position="1"/>
    </location>
</feature>
<accession>A0AAN5D8N4</accession>
<dbReference type="EMBL" id="BTRK01000006">
    <property type="protein sequence ID" value="GMR58070.1"/>
    <property type="molecule type" value="Genomic_DNA"/>
</dbReference>
<sequence length="105" mass="12304">ISRRLEESAVSVTRHLAGVETLNWQVRKLESENSMLEEVLKEFEDNLRNAQQREREYQGKIEEYSKAAVEVAMIREDNDYLKQMVDALVKENEKMSVKLENCEAL</sequence>
<proteinExistence type="predicted"/>
<evidence type="ECO:0000313" key="3">
    <source>
        <dbReference type="Proteomes" id="UP001328107"/>
    </source>
</evidence>
<feature type="non-terminal residue" evidence="2">
    <location>
        <position position="105"/>
    </location>
</feature>
<keyword evidence="1" id="KW-0175">Coiled coil</keyword>
<gene>
    <name evidence="2" type="ORF">PMAYCL1PPCAC_28265</name>
</gene>
<dbReference type="Proteomes" id="UP001328107">
    <property type="component" value="Unassembled WGS sequence"/>
</dbReference>
<reference evidence="3" key="1">
    <citation type="submission" date="2022-10" db="EMBL/GenBank/DDBJ databases">
        <title>Genome assembly of Pristionchus species.</title>
        <authorList>
            <person name="Yoshida K."/>
            <person name="Sommer R.J."/>
        </authorList>
    </citation>
    <scope>NUCLEOTIDE SEQUENCE [LARGE SCALE GENOMIC DNA]</scope>
    <source>
        <strain evidence="3">RS5460</strain>
    </source>
</reference>